<dbReference type="EMBL" id="QRDV01000006">
    <property type="protein sequence ID" value="RED43312.1"/>
    <property type="molecule type" value="Genomic_DNA"/>
</dbReference>
<dbReference type="OrthoDB" id="1093345at2"/>
<accession>A0A3D9H1C4</accession>
<dbReference type="RefSeq" id="WP_115817990.1">
    <property type="nucleotide sequence ID" value="NZ_QRDV01000006.1"/>
</dbReference>
<dbReference type="PROSITE" id="PS51257">
    <property type="entry name" value="PROKAR_LIPOPROTEIN"/>
    <property type="match status" value="1"/>
</dbReference>
<evidence type="ECO:0000313" key="2">
    <source>
        <dbReference type="Proteomes" id="UP000256980"/>
    </source>
</evidence>
<proteinExistence type="predicted"/>
<organism evidence="1 2">
    <name type="scientific">Winogradskyella eximia</name>
    <dbReference type="NCBI Taxonomy" id="262006"/>
    <lineage>
        <taxon>Bacteria</taxon>
        <taxon>Pseudomonadati</taxon>
        <taxon>Bacteroidota</taxon>
        <taxon>Flavobacteriia</taxon>
        <taxon>Flavobacteriales</taxon>
        <taxon>Flavobacteriaceae</taxon>
        <taxon>Winogradskyella</taxon>
    </lineage>
</organism>
<reference evidence="1 2" key="1">
    <citation type="submission" date="2018-07" db="EMBL/GenBank/DDBJ databases">
        <title>Genomic Encyclopedia of Type Strains, Phase III (KMG-III): the genomes of soil and plant-associated and newly described type strains.</title>
        <authorList>
            <person name="Whitman W."/>
        </authorList>
    </citation>
    <scope>NUCLEOTIDE SEQUENCE [LARGE SCALE GENOMIC DNA]</scope>
    <source>
        <strain evidence="1 2">CECT 7946</strain>
    </source>
</reference>
<dbReference type="AlphaFoldDB" id="A0A3D9H1C4"/>
<protein>
    <submittedName>
        <fullName evidence="1">Uncharacterized protein</fullName>
    </submittedName>
</protein>
<evidence type="ECO:0000313" key="1">
    <source>
        <dbReference type="EMBL" id="RED43312.1"/>
    </source>
</evidence>
<gene>
    <name evidence="1" type="ORF">DFQ10_106225</name>
</gene>
<sequence length="787" mass="89119">MKRLGFFTILFTLLSACQKDYNKTKQPYKFIPQESSAIIQINELNDFISSIDNNEILSSLYQKELKNASQVLNQLHTTEEIYISFSDSTQTDYLILTENDSTLFVIDAVPNHISETLKDSKINKTQINDYTFYHTVLGNTFCGSNNLELLKNLDPENENEELSKLIETTDRKSVASIIFKSNTTNYSKLLFTSIGNKTHSNFTTLDLDYTDKGLNYNGILTSKDSSANYLDTFKNTIPQKINTPSIAPLGTSSLISITYDDFSVFSRNSAVLVDSTATSNKTFLNLTNEIAFIDNALLLHSLDTNLILESIEDKSHAESFRDIDIYEFNTPDFFESNLKPFISFKNAHYFSIFEDFIVFTSSLDDLKSILTNALNNNTLANSDAFQSINDDLSDEASLFIFKDSKGLSQVLGKTMNGYNANAVQFVTEDNYTHINGVIQKFKKRAASNSVTETFTSPLEAMILTAPQTVKNHVSKSHDVIVQDVNNVVYLISSSGNILWKKELNGKILGQIEQIDMYKNGRLQLAFATPNRLYVLDRNGNDVSPFPLKFKDPITQPLSVFDYDKRKDYRLLVTQGNNLIMYNAKGKTVSGFNYKNKDSDITSQPKHFRIGTKDYIVFSAGEHLEVLNRQGSNRINVKDKIQFSNNNIYLYQNKFTTTNTLGQLIQVDTQGKLSTKNLNLSDKHKITTTSKTLVSLNENRLIIKSRTIDLDYGDYTEPRIFYLNDKIYVTTTDLQSKKVYLFDSQAKSIPNFPVFGTSSATLEKLDNDKGLELITQSDDKTIVVYKLH</sequence>
<dbReference type="SUPFAM" id="SSF50998">
    <property type="entry name" value="Quinoprotein alcohol dehydrogenase-like"/>
    <property type="match status" value="1"/>
</dbReference>
<keyword evidence="2" id="KW-1185">Reference proteome</keyword>
<dbReference type="Proteomes" id="UP000256980">
    <property type="component" value="Unassembled WGS sequence"/>
</dbReference>
<comment type="caution">
    <text evidence="1">The sequence shown here is derived from an EMBL/GenBank/DDBJ whole genome shotgun (WGS) entry which is preliminary data.</text>
</comment>
<dbReference type="InterPro" id="IPR011047">
    <property type="entry name" value="Quinoprotein_ADH-like_sf"/>
</dbReference>
<name>A0A3D9H1C4_9FLAO</name>